<name>A0A1G6U8C3_9ACTN</name>
<dbReference type="InterPro" id="IPR012349">
    <property type="entry name" value="Split_barrel_FMN-bd"/>
</dbReference>
<dbReference type="AlphaFoldDB" id="A0A1G6U8C3"/>
<dbReference type="RefSeq" id="WP_091031313.1">
    <property type="nucleotide sequence ID" value="NZ_FNAD01000003.1"/>
</dbReference>
<dbReference type="SUPFAM" id="SSF50475">
    <property type="entry name" value="FMN-binding split barrel"/>
    <property type="match status" value="1"/>
</dbReference>
<evidence type="ECO:0000313" key="2">
    <source>
        <dbReference type="Proteomes" id="UP000198949"/>
    </source>
</evidence>
<reference evidence="2" key="1">
    <citation type="submission" date="2016-10" db="EMBL/GenBank/DDBJ databases">
        <authorList>
            <person name="Varghese N."/>
            <person name="Submissions S."/>
        </authorList>
    </citation>
    <scope>NUCLEOTIDE SEQUENCE [LARGE SCALE GENOMIC DNA]</scope>
    <source>
        <strain evidence="2">CGMCC 4.3516</strain>
    </source>
</reference>
<dbReference type="OrthoDB" id="5187098at2"/>
<accession>A0A1G6U8C3</accession>
<dbReference type="Proteomes" id="UP000198949">
    <property type="component" value="Unassembled WGS sequence"/>
</dbReference>
<organism evidence="1 2">
    <name type="scientific">Glycomyces harbinensis</name>
    <dbReference type="NCBI Taxonomy" id="58114"/>
    <lineage>
        <taxon>Bacteria</taxon>
        <taxon>Bacillati</taxon>
        <taxon>Actinomycetota</taxon>
        <taxon>Actinomycetes</taxon>
        <taxon>Glycomycetales</taxon>
        <taxon>Glycomycetaceae</taxon>
        <taxon>Glycomyces</taxon>
    </lineage>
</organism>
<dbReference type="STRING" id="58114.SAMN05216270_103375"/>
<keyword evidence="2" id="KW-1185">Reference proteome</keyword>
<dbReference type="InterPro" id="IPR037119">
    <property type="entry name" value="Haem_oxidase_HugZ-like_sf"/>
</dbReference>
<gene>
    <name evidence="1" type="ORF">SAMN05216270_103375</name>
</gene>
<protein>
    <recommendedName>
        <fullName evidence="3">DUF2470 domain-containing protein</fullName>
    </recommendedName>
</protein>
<evidence type="ECO:0000313" key="1">
    <source>
        <dbReference type="EMBL" id="SDD37640.1"/>
    </source>
</evidence>
<sequence>MRPSAAEVARTLARGRLKGALRFADGIPVTGFHHATDRTGRPLLLAAPGDEITGRLRESGAAPDVSLTVDDVPPLRGAPSLGRIRLTGTLSRVPETATRAAVLEYARSNPIPELFDVGDRITMHRIELRRVSLNRPGSTEEIDPLDYAAAEPDPLHECEGDLLQDLAHHHSAQLDHHLRHLLEAKGAAYAGVPRAMRLDRYGFVIDLGDDTAGPAHGRWLRLEFARPVCSQHDLAHLMHPILFHHHTADGCEH</sequence>
<proteinExistence type="predicted"/>
<dbReference type="Gene3D" id="3.20.180.10">
    <property type="entry name" value="PNP-oxidase-like"/>
    <property type="match status" value="1"/>
</dbReference>
<evidence type="ECO:0008006" key="3">
    <source>
        <dbReference type="Google" id="ProtNLM"/>
    </source>
</evidence>
<dbReference type="Gene3D" id="2.30.110.10">
    <property type="entry name" value="Electron Transport, Fmn-binding Protein, Chain A"/>
    <property type="match status" value="1"/>
</dbReference>
<dbReference type="EMBL" id="FNAD01000003">
    <property type="protein sequence ID" value="SDD37640.1"/>
    <property type="molecule type" value="Genomic_DNA"/>
</dbReference>